<keyword evidence="3" id="KW-1185">Reference proteome</keyword>
<gene>
    <name evidence="2" type="ORF">PENTCL1PPCAC_13939</name>
</gene>
<feature type="non-terminal residue" evidence="2">
    <location>
        <position position="181"/>
    </location>
</feature>
<evidence type="ECO:0000313" key="3">
    <source>
        <dbReference type="Proteomes" id="UP001432027"/>
    </source>
</evidence>
<evidence type="ECO:0008006" key="4">
    <source>
        <dbReference type="Google" id="ProtNLM"/>
    </source>
</evidence>
<sequence>IRMILSDWAFLLYAVYVPLLLALYLLELIAIFKHRQTLFNSSFYSVFSVLSFINYSQLWRPRALLVGISLCLLLSIPPVNHIINQQTHFMKFLVGEDKHSSYWMLSDEPDGASIWFNIALVSVVCNSASFLLYGACLIRLCSFSKLRNSTAERNLFLVGVLTSIVTLPYMTAMMPWLTDLK</sequence>
<protein>
    <recommendedName>
        <fullName evidence="4">Serpentine receptor class gamma</fullName>
    </recommendedName>
</protein>
<feature type="transmembrane region" description="Helical" evidence="1">
    <location>
        <begin position="114"/>
        <end position="134"/>
    </location>
</feature>
<reference evidence="2" key="1">
    <citation type="submission" date="2023-10" db="EMBL/GenBank/DDBJ databases">
        <title>Genome assembly of Pristionchus species.</title>
        <authorList>
            <person name="Yoshida K."/>
            <person name="Sommer R.J."/>
        </authorList>
    </citation>
    <scope>NUCLEOTIDE SEQUENCE</scope>
    <source>
        <strain evidence="2">RS0144</strain>
    </source>
</reference>
<dbReference type="EMBL" id="BTSX01000004">
    <property type="protein sequence ID" value="GMS91764.1"/>
    <property type="molecule type" value="Genomic_DNA"/>
</dbReference>
<proteinExistence type="predicted"/>
<keyword evidence="1" id="KW-0812">Transmembrane</keyword>
<feature type="transmembrane region" description="Helical" evidence="1">
    <location>
        <begin position="63"/>
        <end position="83"/>
    </location>
</feature>
<keyword evidence="1" id="KW-0472">Membrane</keyword>
<accession>A0AAV5TF27</accession>
<dbReference type="InterPro" id="IPR051119">
    <property type="entry name" value="Nematode_SR-like"/>
</dbReference>
<organism evidence="2 3">
    <name type="scientific">Pristionchus entomophagus</name>
    <dbReference type="NCBI Taxonomy" id="358040"/>
    <lineage>
        <taxon>Eukaryota</taxon>
        <taxon>Metazoa</taxon>
        <taxon>Ecdysozoa</taxon>
        <taxon>Nematoda</taxon>
        <taxon>Chromadorea</taxon>
        <taxon>Rhabditida</taxon>
        <taxon>Rhabditina</taxon>
        <taxon>Diplogasteromorpha</taxon>
        <taxon>Diplogasteroidea</taxon>
        <taxon>Neodiplogasteridae</taxon>
        <taxon>Pristionchus</taxon>
    </lineage>
</organism>
<dbReference type="Proteomes" id="UP001432027">
    <property type="component" value="Unassembled WGS sequence"/>
</dbReference>
<dbReference type="AlphaFoldDB" id="A0AAV5TF27"/>
<feature type="transmembrane region" description="Helical" evidence="1">
    <location>
        <begin position="155"/>
        <end position="177"/>
    </location>
</feature>
<name>A0AAV5TF27_9BILA</name>
<evidence type="ECO:0000256" key="1">
    <source>
        <dbReference type="SAM" id="Phobius"/>
    </source>
</evidence>
<keyword evidence="1" id="KW-1133">Transmembrane helix</keyword>
<dbReference type="PANTHER" id="PTHR31627:SF42">
    <property type="entry name" value="G_PROTEIN_RECEP_F1_2 DOMAIN-CONTAINING PROTEIN-RELATED"/>
    <property type="match status" value="1"/>
</dbReference>
<evidence type="ECO:0000313" key="2">
    <source>
        <dbReference type="EMBL" id="GMS91764.1"/>
    </source>
</evidence>
<feature type="non-terminal residue" evidence="2">
    <location>
        <position position="1"/>
    </location>
</feature>
<feature type="transmembrane region" description="Helical" evidence="1">
    <location>
        <begin position="12"/>
        <end position="32"/>
    </location>
</feature>
<comment type="caution">
    <text evidence="2">The sequence shown here is derived from an EMBL/GenBank/DDBJ whole genome shotgun (WGS) entry which is preliminary data.</text>
</comment>
<dbReference type="PANTHER" id="PTHR31627">
    <property type="entry name" value="SERPENTINE RECEPTOR CLASS GAMMA-RELATED"/>
    <property type="match status" value="1"/>
</dbReference>